<comment type="caution">
    <text evidence="4">The sequence shown here is derived from an EMBL/GenBank/DDBJ whole genome shotgun (WGS) entry which is preliminary data.</text>
</comment>
<feature type="compositionally biased region" description="Low complexity" evidence="1">
    <location>
        <begin position="634"/>
        <end position="645"/>
    </location>
</feature>
<reference evidence="5" key="1">
    <citation type="submission" date="2017-09" db="EMBL/GenBank/DDBJ databases">
        <title>Depth-based differentiation of microbial function through sediment-hosted aquifers and enrichment of novel symbionts in the deep terrestrial subsurface.</title>
        <authorList>
            <person name="Probst A.J."/>
            <person name="Ladd B."/>
            <person name="Jarett J.K."/>
            <person name="Geller-Mcgrath D.E."/>
            <person name="Sieber C.M.K."/>
            <person name="Emerson J.B."/>
            <person name="Anantharaman K."/>
            <person name="Thomas B.C."/>
            <person name="Malmstrom R."/>
            <person name="Stieglmeier M."/>
            <person name="Klingl A."/>
            <person name="Woyke T."/>
            <person name="Ryan C.M."/>
            <person name="Banfield J.F."/>
        </authorList>
    </citation>
    <scope>NUCLEOTIDE SEQUENCE [LARGE SCALE GENOMIC DNA]</scope>
</reference>
<dbReference type="SUPFAM" id="SSF49464">
    <property type="entry name" value="Carboxypeptidase regulatory domain-like"/>
    <property type="match status" value="1"/>
</dbReference>
<feature type="compositionally biased region" description="Low complexity" evidence="1">
    <location>
        <begin position="221"/>
        <end position="232"/>
    </location>
</feature>
<feature type="transmembrane region" description="Helical" evidence="2">
    <location>
        <begin position="497"/>
        <end position="514"/>
    </location>
</feature>
<protein>
    <recommendedName>
        <fullName evidence="3">Bacterial Ig-like domain-containing protein</fullName>
    </recommendedName>
</protein>
<evidence type="ECO:0000259" key="3">
    <source>
        <dbReference type="Pfam" id="PF19077"/>
    </source>
</evidence>
<dbReference type="Pfam" id="PF19077">
    <property type="entry name" value="Big_13"/>
    <property type="match status" value="1"/>
</dbReference>
<evidence type="ECO:0000313" key="4">
    <source>
        <dbReference type="EMBL" id="PIR76581.1"/>
    </source>
</evidence>
<feature type="transmembrane region" description="Helical" evidence="2">
    <location>
        <begin position="339"/>
        <end position="364"/>
    </location>
</feature>
<feature type="region of interest" description="Disordered" evidence="1">
    <location>
        <begin position="624"/>
        <end position="693"/>
    </location>
</feature>
<dbReference type="Proteomes" id="UP000231530">
    <property type="component" value="Unassembled WGS sequence"/>
</dbReference>
<keyword evidence="2" id="KW-1133">Transmembrane helix</keyword>
<proteinExistence type="predicted"/>
<dbReference type="EMBL" id="PFBY01000017">
    <property type="protein sequence ID" value="PIR76581.1"/>
    <property type="molecule type" value="Genomic_DNA"/>
</dbReference>
<evidence type="ECO:0000256" key="2">
    <source>
        <dbReference type="SAM" id="Phobius"/>
    </source>
</evidence>
<feature type="compositionally biased region" description="Pro residues" evidence="1">
    <location>
        <begin position="190"/>
        <end position="217"/>
    </location>
</feature>
<feature type="region of interest" description="Disordered" evidence="1">
    <location>
        <begin position="188"/>
        <end position="244"/>
    </location>
</feature>
<dbReference type="Gene3D" id="2.60.40.10">
    <property type="entry name" value="Immunoglobulins"/>
    <property type="match status" value="1"/>
</dbReference>
<dbReference type="Pfam" id="PF13620">
    <property type="entry name" value="CarboxypepD_reg"/>
    <property type="match status" value="1"/>
</dbReference>
<sequence>MINSDALYTNNRIVTLQFVTDFVESYAISFNNNFSNAVFSSIVSSVQTTLPLGDGTKQVYVRFQNKYGIHDATDSIILDTTAPAAPRITSVDTGIENGRRVRPPNFSGKAEPFAKIILTKTTEGSQAMNLLSLAGVTTYYADADSQGNWTFTFSAILIPGSYAISTQAQDVAGNTSISSPVIHLVIPVDSIPPPPDETIPPDETLPPPDETIPPDQPPANDTGGTTDAGTDTPGENSTGSGGASSVVEHTAELFFSTSSIKTIKDIATSFSETTQQNVRTVVSSTKAVAEQIQQQISKITNLIPASVRDATQQAVHTVQQVADNPEVEKVNEQVVAPTAVVVGASNVAVGFNFPQLLLFFRYLFTQPLLLLRRRKHKNWGTVYNAYTKQPIDLAMIRVINDATNTIVASQVTDTHGRYYILLNPGTYRIEVHHDGFDKGSSLLQHVDHDVVFDNIYHVGTKITVTDKKVELNLNIPLDPTDDNVSTKIIIREYTKNAIQYAVSMVGLGVTLLSLYISPNIYIVALLVMHIIFLIMFIVFQKRRRTKQVGIIRDEKKKHRLGRVAVRIFDATYNKLVETSVTDRKGRYGALVGPSVYYVTYDKPGYTKKKSPLLNFSSQKTEGMGGVIARDERLSPSTISTTPKKQSPSKKMDNKEPEDTEEDPTRTTIEDGTISPDEGDTLRDIAQFGKGKDS</sequence>
<dbReference type="InterPro" id="IPR008969">
    <property type="entry name" value="CarboxyPept-like_regulatory"/>
</dbReference>
<dbReference type="AlphaFoldDB" id="A0A2H0TWQ9"/>
<keyword evidence="2" id="KW-0812">Transmembrane</keyword>
<dbReference type="InterPro" id="IPR013783">
    <property type="entry name" value="Ig-like_fold"/>
</dbReference>
<feature type="transmembrane region" description="Helical" evidence="2">
    <location>
        <begin position="520"/>
        <end position="539"/>
    </location>
</feature>
<gene>
    <name evidence="4" type="ORF">COU32_01240</name>
</gene>
<name>A0A2H0TWQ9_9BACT</name>
<organism evidence="4 5">
    <name type="scientific">Candidatus Magasanikbacteria bacterium CG10_big_fil_rev_8_21_14_0_10_42_10</name>
    <dbReference type="NCBI Taxonomy" id="1974649"/>
    <lineage>
        <taxon>Bacteria</taxon>
        <taxon>Candidatus Magasanikiibacteriota</taxon>
    </lineage>
</organism>
<feature type="compositionally biased region" description="Basic and acidic residues" evidence="1">
    <location>
        <begin position="649"/>
        <end position="668"/>
    </location>
</feature>
<dbReference type="Gene3D" id="2.60.40.1120">
    <property type="entry name" value="Carboxypeptidase-like, regulatory domain"/>
    <property type="match status" value="1"/>
</dbReference>
<accession>A0A2H0TWQ9</accession>
<dbReference type="InterPro" id="IPR044016">
    <property type="entry name" value="Big_13"/>
</dbReference>
<keyword evidence="2" id="KW-0472">Membrane</keyword>
<evidence type="ECO:0000256" key="1">
    <source>
        <dbReference type="SAM" id="MobiDB-lite"/>
    </source>
</evidence>
<feature type="domain" description="Bacterial Ig-like" evidence="3">
    <location>
        <begin position="127"/>
        <end position="182"/>
    </location>
</feature>
<evidence type="ECO:0000313" key="5">
    <source>
        <dbReference type="Proteomes" id="UP000231530"/>
    </source>
</evidence>